<evidence type="ECO:0000313" key="8">
    <source>
        <dbReference type="EMBL" id="KRK46675.1"/>
    </source>
</evidence>
<keyword evidence="1 5" id="KW-0678">Repressor</keyword>
<dbReference type="PANTHER" id="PTHR34824">
    <property type="entry name" value="HEAT-INDUCIBLE TRANSCRIPTION REPRESSOR HRCA"/>
    <property type="match status" value="1"/>
</dbReference>
<dbReference type="RefSeq" id="WP_057973614.1">
    <property type="nucleotide sequence ID" value="NZ_AZDI01000001.1"/>
</dbReference>
<keyword evidence="9" id="KW-1185">Reference proteome</keyword>
<dbReference type="GO" id="GO:0003677">
    <property type="term" value="F:DNA binding"/>
    <property type="evidence" value="ECO:0007669"/>
    <property type="project" value="InterPro"/>
</dbReference>
<proteinExistence type="inferred from homology"/>
<keyword evidence="3 5" id="KW-0346">Stress response</keyword>
<dbReference type="SUPFAM" id="SSF55781">
    <property type="entry name" value="GAF domain-like"/>
    <property type="match status" value="1"/>
</dbReference>
<dbReference type="SUPFAM" id="SSF46785">
    <property type="entry name" value="Winged helix' DNA-binding domain"/>
    <property type="match status" value="1"/>
</dbReference>
<evidence type="ECO:0000259" key="7">
    <source>
        <dbReference type="Pfam" id="PF03444"/>
    </source>
</evidence>
<comment type="caution">
    <text evidence="8">The sequence shown here is derived from an EMBL/GenBank/DDBJ whole genome shotgun (WGS) entry which is preliminary data.</text>
</comment>
<dbReference type="EMBL" id="AZDI01000001">
    <property type="protein sequence ID" value="KRK46675.1"/>
    <property type="molecule type" value="Genomic_DNA"/>
</dbReference>
<dbReference type="InterPro" id="IPR029016">
    <property type="entry name" value="GAF-like_dom_sf"/>
</dbReference>
<feature type="domain" description="Heat-inducible transcription repressor HrcA C-terminal" evidence="6">
    <location>
        <begin position="104"/>
        <end position="324"/>
    </location>
</feature>
<reference evidence="8 9" key="1">
    <citation type="journal article" date="2015" name="Genome Announc.">
        <title>Expanding the biotechnology potential of lactobacilli through comparative genomics of 213 strains and associated genera.</title>
        <authorList>
            <person name="Sun Z."/>
            <person name="Harris H.M."/>
            <person name="McCann A."/>
            <person name="Guo C."/>
            <person name="Argimon S."/>
            <person name="Zhang W."/>
            <person name="Yang X."/>
            <person name="Jeffery I.B."/>
            <person name="Cooney J.C."/>
            <person name="Kagawa T.F."/>
            <person name="Liu W."/>
            <person name="Song Y."/>
            <person name="Salvetti E."/>
            <person name="Wrobel A."/>
            <person name="Rasinkangas P."/>
            <person name="Parkhill J."/>
            <person name="Rea M.C."/>
            <person name="O'Sullivan O."/>
            <person name="Ritari J."/>
            <person name="Douillard F.P."/>
            <person name="Paul Ross R."/>
            <person name="Yang R."/>
            <person name="Briner A.E."/>
            <person name="Felis G.E."/>
            <person name="de Vos W.M."/>
            <person name="Barrangou R."/>
            <person name="Klaenhammer T.R."/>
            <person name="Caufield P.W."/>
            <person name="Cui Y."/>
            <person name="Zhang H."/>
            <person name="O'Toole P.W."/>
        </authorList>
    </citation>
    <scope>NUCLEOTIDE SEQUENCE [LARGE SCALE GENOMIC DNA]</scope>
    <source>
        <strain evidence="8 9">DSM 15638</strain>
    </source>
</reference>
<gene>
    <name evidence="5" type="primary">hrcA</name>
    <name evidence="8" type="ORF">FC66_GL000299</name>
</gene>
<dbReference type="InterPro" id="IPR005104">
    <property type="entry name" value="WHTH_HrcA_DNA-bd"/>
</dbReference>
<evidence type="ECO:0000256" key="1">
    <source>
        <dbReference type="ARBA" id="ARBA00022491"/>
    </source>
</evidence>
<dbReference type="InterPro" id="IPR002571">
    <property type="entry name" value="HrcA"/>
</dbReference>
<dbReference type="Pfam" id="PF01628">
    <property type="entry name" value="HrcA"/>
    <property type="match status" value="1"/>
</dbReference>
<name>A0A0R1HQB0_9LACO</name>
<dbReference type="PIRSF" id="PIRSF005485">
    <property type="entry name" value="HrcA"/>
    <property type="match status" value="1"/>
</dbReference>
<evidence type="ECO:0000256" key="5">
    <source>
        <dbReference type="HAMAP-Rule" id="MF_00081"/>
    </source>
</evidence>
<dbReference type="GO" id="GO:0045892">
    <property type="term" value="P:negative regulation of DNA-templated transcription"/>
    <property type="evidence" value="ECO:0007669"/>
    <property type="project" value="UniProtKB-UniRule"/>
</dbReference>
<dbReference type="PATRIC" id="fig|1423719.4.peg.302"/>
<evidence type="ECO:0000256" key="4">
    <source>
        <dbReference type="ARBA" id="ARBA00023163"/>
    </source>
</evidence>
<dbReference type="HAMAP" id="MF_00081">
    <property type="entry name" value="HrcA"/>
    <property type="match status" value="1"/>
</dbReference>
<dbReference type="Gene3D" id="3.30.390.60">
    <property type="entry name" value="Heat-inducible transcription repressor hrca homolog, domain 3"/>
    <property type="match status" value="1"/>
</dbReference>
<sequence>MLTERQMLVLEAIVRVYTEVGQPVGSKSVVDFLPMHVSSATIRNEMVALENKGLIKKTHSSSGRIPSFLGYRYYVDHIVQPGVVPAAELVNIQNSLGVHFQKIDEIFAESTKILSDLTNYTAISLRPETTESRLEGFRLVPLGNHRIMAILVMSSGVVENQTFSIPKSINGSDLEAVTRLLNDQLIGLSLAEISMKLRTSIPVMLVDYMRRPDGILDVFGNILKQAAREQVFVGGKSNILDFATDSNVDELKSLYDLVDTSNNKNIGDLIGIQGKPIQIKIGEELTNQLLDNYSLISASYDVSDHGQGVIALLGPTNMPYSKMIGLLDAFSDELAKKLLDYYQQFDK</sequence>
<dbReference type="GeneID" id="83548313"/>
<dbReference type="Gene3D" id="3.30.450.40">
    <property type="match status" value="1"/>
</dbReference>
<dbReference type="AlphaFoldDB" id="A0A0R1HQB0"/>
<comment type="similarity">
    <text evidence="5">Belongs to the HrcA family.</text>
</comment>
<evidence type="ECO:0000313" key="9">
    <source>
        <dbReference type="Proteomes" id="UP000051450"/>
    </source>
</evidence>
<keyword evidence="2 5" id="KW-0805">Transcription regulation</keyword>
<accession>A0A0R1HQB0</accession>
<dbReference type="InterPro" id="IPR023120">
    <property type="entry name" value="WHTH_transcript_rep_HrcA_IDD"/>
</dbReference>
<evidence type="ECO:0000259" key="6">
    <source>
        <dbReference type="Pfam" id="PF01628"/>
    </source>
</evidence>
<dbReference type="InterPro" id="IPR021153">
    <property type="entry name" value="HrcA_C"/>
</dbReference>
<dbReference type="NCBIfam" id="TIGR00331">
    <property type="entry name" value="hrcA"/>
    <property type="match status" value="1"/>
</dbReference>
<keyword evidence="4 5" id="KW-0804">Transcription</keyword>
<evidence type="ECO:0000256" key="2">
    <source>
        <dbReference type="ARBA" id="ARBA00023015"/>
    </source>
</evidence>
<feature type="domain" description="Winged helix-turn-helix transcription repressor HrcA DNA-binding" evidence="7">
    <location>
        <begin position="1"/>
        <end position="59"/>
    </location>
</feature>
<dbReference type="InterPro" id="IPR036388">
    <property type="entry name" value="WH-like_DNA-bd_sf"/>
</dbReference>
<dbReference type="InterPro" id="IPR036390">
    <property type="entry name" value="WH_DNA-bd_sf"/>
</dbReference>
<dbReference type="Gene3D" id="1.10.10.10">
    <property type="entry name" value="Winged helix-like DNA-binding domain superfamily/Winged helix DNA-binding domain"/>
    <property type="match status" value="1"/>
</dbReference>
<dbReference type="OrthoDB" id="9783139at2"/>
<protein>
    <recommendedName>
        <fullName evidence="5">Heat-inducible transcription repressor HrcA</fullName>
    </recommendedName>
</protein>
<dbReference type="STRING" id="1423719.FC66_GL000299"/>
<dbReference type="Proteomes" id="UP000051450">
    <property type="component" value="Unassembled WGS sequence"/>
</dbReference>
<evidence type="ECO:0000256" key="3">
    <source>
        <dbReference type="ARBA" id="ARBA00023016"/>
    </source>
</evidence>
<dbReference type="Pfam" id="PF03444">
    <property type="entry name" value="WHD_HrcA"/>
    <property type="match status" value="1"/>
</dbReference>
<dbReference type="PANTHER" id="PTHR34824:SF1">
    <property type="entry name" value="HEAT-INDUCIBLE TRANSCRIPTION REPRESSOR HRCA"/>
    <property type="match status" value="1"/>
</dbReference>
<organism evidence="8 9">
    <name type="scientific">Dellaglioa algida DSM 15638</name>
    <dbReference type="NCBI Taxonomy" id="1423719"/>
    <lineage>
        <taxon>Bacteria</taxon>
        <taxon>Bacillati</taxon>
        <taxon>Bacillota</taxon>
        <taxon>Bacilli</taxon>
        <taxon>Lactobacillales</taxon>
        <taxon>Lactobacillaceae</taxon>
        <taxon>Dellaglioa</taxon>
    </lineage>
</organism>
<comment type="function">
    <text evidence="5">Negative regulator of class I heat shock genes (grpE-dnaK-dnaJ and groELS operons). Prevents heat-shock induction of these operons.</text>
</comment>